<dbReference type="EMBL" id="JASCZI010211923">
    <property type="protein sequence ID" value="MED6197567.1"/>
    <property type="molecule type" value="Genomic_DNA"/>
</dbReference>
<keyword evidence="3" id="KW-1185">Reference proteome</keyword>
<feature type="region of interest" description="Disordered" evidence="1">
    <location>
        <begin position="95"/>
        <end position="133"/>
    </location>
</feature>
<comment type="caution">
    <text evidence="2">The sequence shown here is derived from an EMBL/GenBank/DDBJ whole genome shotgun (WGS) entry which is preliminary data.</text>
</comment>
<accession>A0ABU6XI22</accession>
<feature type="compositionally biased region" description="Polar residues" evidence="1">
    <location>
        <begin position="95"/>
        <end position="108"/>
    </location>
</feature>
<name>A0ABU6XI22_9FABA</name>
<dbReference type="Proteomes" id="UP001341840">
    <property type="component" value="Unassembled WGS sequence"/>
</dbReference>
<sequence>MFVATRTNKKGEIPDSETQEKIEHLDGLKGAGYSDEEAFESIFGKERHGRVRCYGRSITKSSLEREKQIQQIQQQHKEEVATMKRKQENLTCEMQAAQQSAPDENSVPNCVRKNIPPSSGSSHIPKDVDEDMV</sequence>
<gene>
    <name evidence="2" type="ORF">PIB30_057645</name>
</gene>
<organism evidence="2 3">
    <name type="scientific">Stylosanthes scabra</name>
    <dbReference type="NCBI Taxonomy" id="79078"/>
    <lineage>
        <taxon>Eukaryota</taxon>
        <taxon>Viridiplantae</taxon>
        <taxon>Streptophyta</taxon>
        <taxon>Embryophyta</taxon>
        <taxon>Tracheophyta</taxon>
        <taxon>Spermatophyta</taxon>
        <taxon>Magnoliopsida</taxon>
        <taxon>eudicotyledons</taxon>
        <taxon>Gunneridae</taxon>
        <taxon>Pentapetalae</taxon>
        <taxon>rosids</taxon>
        <taxon>fabids</taxon>
        <taxon>Fabales</taxon>
        <taxon>Fabaceae</taxon>
        <taxon>Papilionoideae</taxon>
        <taxon>50 kb inversion clade</taxon>
        <taxon>dalbergioids sensu lato</taxon>
        <taxon>Dalbergieae</taxon>
        <taxon>Pterocarpus clade</taxon>
        <taxon>Stylosanthes</taxon>
    </lineage>
</organism>
<reference evidence="2 3" key="1">
    <citation type="journal article" date="2023" name="Plants (Basel)">
        <title>Bridging the Gap: Combining Genomics and Transcriptomics Approaches to Understand Stylosanthes scabra, an Orphan Legume from the Brazilian Caatinga.</title>
        <authorList>
            <person name="Ferreira-Neto J.R.C."/>
            <person name="da Silva M.D."/>
            <person name="Binneck E."/>
            <person name="de Melo N.F."/>
            <person name="da Silva R.H."/>
            <person name="de Melo A.L.T.M."/>
            <person name="Pandolfi V."/>
            <person name="Bustamante F.O."/>
            <person name="Brasileiro-Vidal A.C."/>
            <person name="Benko-Iseppon A.M."/>
        </authorList>
    </citation>
    <scope>NUCLEOTIDE SEQUENCE [LARGE SCALE GENOMIC DNA]</scope>
    <source>
        <tissue evidence="2">Leaves</tissue>
    </source>
</reference>
<evidence type="ECO:0000313" key="2">
    <source>
        <dbReference type="EMBL" id="MED6197567.1"/>
    </source>
</evidence>
<evidence type="ECO:0000256" key="1">
    <source>
        <dbReference type="SAM" id="MobiDB-lite"/>
    </source>
</evidence>
<protein>
    <submittedName>
        <fullName evidence="2">Uncharacterized protein</fullName>
    </submittedName>
</protein>
<evidence type="ECO:0000313" key="3">
    <source>
        <dbReference type="Proteomes" id="UP001341840"/>
    </source>
</evidence>
<proteinExistence type="predicted"/>